<keyword evidence="4" id="KW-1185">Reference proteome</keyword>
<name>A0A5C4RWF7_9GAMM</name>
<feature type="domain" description="Glycosyltransferase subfamily 4-like N-terminal" evidence="2">
    <location>
        <begin position="28"/>
        <end position="204"/>
    </location>
</feature>
<dbReference type="InterPro" id="IPR050194">
    <property type="entry name" value="Glycosyltransferase_grp1"/>
</dbReference>
<dbReference type="GO" id="GO:0016758">
    <property type="term" value="F:hexosyltransferase activity"/>
    <property type="evidence" value="ECO:0007669"/>
    <property type="project" value="TreeGrafter"/>
</dbReference>
<dbReference type="Pfam" id="PF13439">
    <property type="entry name" value="Glyco_transf_4"/>
    <property type="match status" value="1"/>
</dbReference>
<gene>
    <name evidence="3" type="ORF">E1B00_07030</name>
</gene>
<dbReference type="RefSeq" id="WP_139447004.1">
    <property type="nucleotide sequence ID" value="NZ_SMDR01000001.1"/>
</dbReference>
<dbReference type="PANTHER" id="PTHR45947:SF3">
    <property type="entry name" value="SULFOQUINOVOSYL TRANSFERASE SQD2"/>
    <property type="match status" value="1"/>
</dbReference>
<dbReference type="PANTHER" id="PTHR45947">
    <property type="entry name" value="SULFOQUINOVOSYL TRANSFERASE SQD2"/>
    <property type="match status" value="1"/>
</dbReference>
<dbReference type="AlphaFoldDB" id="A0A5C4RWF7"/>
<dbReference type="Gene3D" id="3.40.50.2000">
    <property type="entry name" value="Glycogen Phosphorylase B"/>
    <property type="match status" value="2"/>
</dbReference>
<comment type="caution">
    <text evidence="3">The sequence shown here is derived from an EMBL/GenBank/DDBJ whole genome shotgun (WGS) entry which is preliminary data.</text>
</comment>
<dbReference type="SUPFAM" id="SSF53756">
    <property type="entry name" value="UDP-Glycosyltransferase/glycogen phosphorylase"/>
    <property type="match status" value="1"/>
</dbReference>
<proteinExistence type="predicted"/>
<dbReference type="EMBL" id="SMDR01000001">
    <property type="protein sequence ID" value="TNJ35500.1"/>
    <property type="molecule type" value="Genomic_DNA"/>
</dbReference>
<dbReference type="InterPro" id="IPR001296">
    <property type="entry name" value="Glyco_trans_1"/>
</dbReference>
<evidence type="ECO:0000313" key="4">
    <source>
        <dbReference type="Proteomes" id="UP000305760"/>
    </source>
</evidence>
<accession>A0A5C4RWF7</accession>
<evidence type="ECO:0000313" key="3">
    <source>
        <dbReference type="EMBL" id="TNJ35500.1"/>
    </source>
</evidence>
<evidence type="ECO:0000259" key="2">
    <source>
        <dbReference type="Pfam" id="PF13439"/>
    </source>
</evidence>
<feature type="domain" description="Glycosyl transferase family 1" evidence="1">
    <location>
        <begin position="211"/>
        <end position="369"/>
    </location>
</feature>
<dbReference type="InterPro" id="IPR028098">
    <property type="entry name" value="Glyco_trans_4-like_N"/>
</dbReference>
<sequence>MAAATRPRLLVLASTYPRWPGDAEPGFVHELSRRLAVEFETIVLCPHARGARTHEEMDGVRVRRYRYAPESLETLVNEGGIVTNLRRQPWKALLLPLFFLAQAWSTWRLVARFRPDVVHAHWLVPQGLVAALVGRLDRRMAPFVVTSHGADLFALRGPAWQRLKRFVVRRAAAVTVVSAAMLDPVRRLDAENAAVEVQPMGVDLAGRFRPDPAVRPEPGRMLFVGRLVEKKGLRHLVDALPTLLARRADARLAIAGFGPEEPALRRQVQALGVAQAVDFLGAVSQDRLPDLYRSASVFVAPFVEAAGGDQEGLGLVLVEAAGCGCPVVAGDVPAVRDVVTSEAVGVVVPAHRRDELVAAVLAALDGGRRPDRDAGRAQALARFDWSARADAYGAVLRRAMARR</sequence>
<protein>
    <submittedName>
        <fullName evidence="3">Glycosyltransferase family 4 protein</fullName>
    </submittedName>
</protein>
<dbReference type="Proteomes" id="UP000305760">
    <property type="component" value="Unassembled WGS sequence"/>
</dbReference>
<keyword evidence="3" id="KW-0808">Transferase</keyword>
<reference evidence="3 4" key="1">
    <citation type="submission" date="2019-03" db="EMBL/GenBank/DDBJ databases">
        <title>Arenimonas daejeonensis sp. nov., isolated from compost.</title>
        <authorList>
            <person name="Jeon C.O."/>
        </authorList>
    </citation>
    <scope>NUCLEOTIDE SEQUENCE [LARGE SCALE GENOMIC DNA]</scope>
    <source>
        <strain evidence="3 4">R29</strain>
    </source>
</reference>
<dbReference type="OrthoDB" id="4611853at2"/>
<dbReference type="Pfam" id="PF00534">
    <property type="entry name" value="Glycos_transf_1"/>
    <property type="match status" value="1"/>
</dbReference>
<organism evidence="3 4">
    <name type="scientific">Arenimonas terrae</name>
    <dbReference type="NCBI Taxonomy" id="2546226"/>
    <lineage>
        <taxon>Bacteria</taxon>
        <taxon>Pseudomonadati</taxon>
        <taxon>Pseudomonadota</taxon>
        <taxon>Gammaproteobacteria</taxon>
        <taxon>Lysobacterales</taxon>
        <taxon>Lysobacteraceae</taxon>
        <taxon>Arenimonas</taxon>
    </lineage>
</organism>
<evidence type="ECO:0000259" key="1">
    <source>
        <dbReference type="Pfam" id="PF00534"/>
    </source>
</evidence>